<organism evidence="8 9">
    <name type="scientific">Carya illinoinensis</name>
    <name type="common">Pecan</name>
    <dbReference type="NCBI Taxonomy" id="32201"/>
    <lineage>
        <taxon>Eukaryota</taxon>
        <taxon>Viridiplantae</taxon>
        <taxon>Streptophyta</taxon>
        <taxon>Embryophyta</taxon>
        <taxon>Tracheophyta</taxon>
        <taxon>Spermatophyta</taxon>
        <taxon>Magnoliopsida</taxon>
        <taxon>eudicotyledons</taxon>
        <taxon>Gunneridae</taxon>
        <taxon>Pentapetalae</taxon>
        <taxon>rosids</taxon>
        <taxon>fabids</taxon>
        <taxon>Fagales</taxon>
        <taxon>Juglandaceae</taxon>
        <taxon>Carya</taxon>
    </lineage>
</organism>
<evidence type="ECO:0000256" key="2">
    <source>
        <dbReference type="ARBA" id="ARBA00022741"/>
    </source>
</evidence>
<proteinExistence type="predicted"/>
<dbReference type="GO" id="GO:0043531">
    <property type="term" value="F:ADP binding"/>
    <property type="evidence" value="ECO:0007669"/>
    <property type="project" value="InterPro"/>
</dbReference>
<evidence type="ECO:0000259" key="6">
    <source>
        <dbReference type="Pfam" id="PF18052"/>
    </source>
</evidence>
<dbReference type="PANTHER" id="PTHR36766:SF51">
    <property type="entry name" value="DISEASE RESISTANCE RPP13-LIKE PROTEIN 1"/>
    <property type="match status" value="1"/>
</dbReference>
<dbReference type="GO" id="GO:0005524">
    <property type="term" value="F:ATP binding"/>
    <property type="evidence" value="ECO:0007669"/>
    <property type="project" value="UniProtKB-KW"/>
</dbReference>
<dbReference type="AlphaFoldDB" id="A0A922F6P4"/>
<evidence type="ECO:0000259" key="7">
    <source>
        <dbReference type="Pfam" id="PF23559"/>
    </source>
</evidence>
<dbReference type="GO" id="GO:0006952">
    <property type="term" value="P:defense response"/>
    <property type="evidence" value="ECO:0007669"/>
    <property type="project" value="UniProtKB-KW"/>
</dbReference>
<name>A0A922F6P4_CARIL</name>
<dbReference type="FunFam" id="1.10.10.10:FF:000322">
    <property type="entry name" value="Probable disease resistance protein At1g63360"/>
    <property type="match status" value="1"/>
</dbReference>
<evidence type="ECO:0000313" key="8">
    <source>
        <dbReference type="EMBL" id="KAG6714257.1"/>
    </source>
</evidence>
<gene>
    <name evidence="8" type="ORF">I3842_05G195400</name>
</gene>
<dbReference type="Pfam" id="PF00931">
    <property type="entry name" value="NB-ARC"/>
    <property type="match status" value="1"/>
</dbReference>
<feature type="domain" description="Disease resistance N-terminal" evidence="6">
    <location>
        <begin position="8"/>
        <end position="101"/>
    </location>
</feature>
<dbReference type="InterPro" id="IPR041118">
    <property type="entry name" value="Rx_N"/>
</dbReference>
<dbReference type="EMBL" id="CM031829">
    <property type="protein sequence ID" value="KAG6714257.1"/>
    <property type="molecule type" value="Genomic_DNA"/>
</dbReference>
<keyword evidence="4" id="KW-0067">ATP-binding</keyword>
<comment type="caution">
    <text evidence="8">The sequence shown here is derived from an EMBL/GenBank/DDBJ whole genome shotgun (WGS) entry which is preliminary data.</text>
</comment>
<reference evidence="8" key="1">
    <citation type="submission" date="2021-01" db="EMBL/GenBank/DDBJ databases">
        <authorList>
            <person name="Lovell J.T."/>
            <person name="Bentley N."/>
            <person name="Bhattarai G."/>
            <person name="Jenkins J.W."/>
            <person name="Sreedasyam A."/>
            <person name="Alarcon Y."/>
            <person name="Bock C."/>
            <person name="Boston L."/>
            <person name="Carlson J."/>
            <person name="Cervantes K."/>
            <person name="Clermont K."/>
            <person name="Krom N."/>
            <person name="Kubenka K."/>
            <person name="Mamidi S."/>
            <person name="Mattison C."/>
            <person name="Monteros M."/>
            <person name="Pisani C."/>
            <person name="Plott C."/>
            <person name="Rajasekar S."/>
            <person name="Rhein H.S."/>
            <person name="Rohla C."/>
            <person name="Song M."/>
            <person name="Hilaire R.S."/>
            <person name="Shu S."/>
            <person name="Wells L."/>
            <person name="Wang X."/>
            <person name="Webber J."/>
            <person name="Heerema R.J."/>
            <person name="Klein P."/>
            <person name="Conner P."/>
            <person name="Grauke L."/>
            <person name="Grimwood J."/>
            <person name="Schmutz J."/>
            <person name="Randall J.J."/>
        </authorList>
    </citation>
    <scope>NUCLEOTIDE SEQUENCE</scope>
    <source>
        <tissue evidence="8">Leaf</tissue>
    </source>
</reference>
<dbReference type="InterPro" id="IPR058922">
    <property type="entry name" value="WHD_DRP"/>
</dbReference>
<dbReference type="Pfam" id="PF18052">
    <property type="entry name" value="Rx_N"/>
    <property type="match status" value="1"/>
</dbReference>
<evidence type="ECO:0008006" key="10">
    <source>
        <dbReference type="Google" id="ProtNLM"/>
    </source>
</evidence>
<accession>A0A922F6P4</accession>
<protein>
    <recommendedName>
        <fullName evidence="10">Disease resistance RPP13-like protein 1</fullName>
    </recommendedName>
</protein>
<evidence type="ECO:0000256" key="4">
    <source>
        <dbReference type="ARBA" id="ARBA00022840"/>
    </source>
</evidence>
<dbReference type="InterPro" id="IPR002182">
    <property type="entry name" value="NB-ARC"/>
</dbReference>
<evidence type="ECO:0000256" key="3">
    <source>
        <dbReference type="ARBA" id="ARBA00022821"/>
    </source>
</evidence>
<feature type="domain" description="NB-ARC" evidence="5">
    <location>
        <begin position="198"/>
        <end position="358"/>
    </location>
</feature>
<dbReference type="FunFam" id="3.40.50.300:FF:001091">
    <property type="entry name" value="Probable disease resistance protein At1g61300"/>
    <property type="match status" value="1"/>
</dbReference>
<keyword evidence="2" id="KW-0547">Nucleotide-binding</keyword>
<dbReference type="PANTHER" id="PTHR36766">
    <property type="entry name" value="PLANT BROAD-SPECTRUM MILDEW RESISTANCE PROTEIN RPW8"/>
    <property type="match status" value="1"/>
</dbReference>
<feature type="domain" description="Disease resistance protein winged helix" evidence="7">
    <location>
        <begin position="443"/>
        <end position="511"/>
    </location>
</feature>
<keyword evidence="1" id="KW-0677">Repeat</keyword>
<evidence type="ECO:0000256" key="1">
    <source>
        <dbReference type="ARBA" id="ARBA00022737"/>
    </source>
</evidence>
<keyword evidence="3" id="KW-0611">Plant defense</keyword>
<sequence length="609" mass="69598">MPVGELFLAAFLQVLFNRLASPELLAFARREGLKKKLDKWRKMLSMIQKVLDDAEEKELHAQSTAVKEWLEDLKDLAYDVEDILDEFATEALRCKLKVKNQASTSKVRNLIPAYFSGLSPYAIMLRTRLESNIKDITTRFKDLVARKGELNLKELVDRSSEKIRGTVQAPTSVVNEARVYGREGDKKALLDLLKSQAQESVDTQVSVIPILGMGGIGKTTLAQLIYNDQEVESLFDLKAWACVSEDFDAVRVTKTILRSISPGSRDDNDLNLLQIGLKEALKGKKFLVVLDDLWNDRYHDWTILFTPFEAGAPGSVVIITTRNREVANTTSTTEAYQLDLLSNDASMSIFTHHALRAKDFSSHPHLKDFGEEIVRKCKRLPLAAKVLGGLLRSKLQDRDAWEEILNSEIWNILEQRREIVPALMLSYYHLPSHLKRCFAYCSILPKDYEFEEKEVVLLWMAEGLIQPQQKEKEMEDLGSKYFRDLLARSFFQQSNDKKSRFMMHDLINDLAKSVAGNTCFRMEDRVEGSKQGSIFTKARHLSYLGDQYDGFKKFEAFSELTCLRTFLPLMLPYPGWCFLTSYVSLELSPTLRCLRVLSLNGYHITKISN</sequence>
<dbReference type="Pfam" id="PF23559">
    <property type="entry name" value="WHD_DRP"/>
    <property type="match status" value="1"/>
</dbReference>
<evidence type="ECO:0000313" key="9">
    <source>
        <dbReference type="Proteomes" id="UP000811246"/>
    </source>
</evidence>
<dbReference type="Proteomes" id="UP000811246">
    <property type="component" value="Chromosome 5"/>
</dbReference>
<evidence type="ECO:0000259" key="5">
    <source>
        <dbReference type="Pfam" id="PF00931"/>
    </source>
</evidence>